<gene>
    <name evidence="2" type="ORF">ACFOGJ_17570</name>
</gene>
<keyword evidence="1" id="KW-0732">Signal</keyword>
<keyword evidence="3" id="KW-1185">Reference proteome</keyword>
<dbReference type="Proteomes" id="UP001595528">
    <property type="component" value="Unassembled WGS sequence"/>
</dbReference>
<protein>
    <submittedName>
        <fullName evidence="2">Uncharacterized protein</fullName>
    </submittedName>
</protein>
<dbReference type="RefSeq" id="WP_379902891.1">
    <property type="nucleotide sequence ID" value="NZ_JBHRTR010000031.1"/>
</dbReference>
<reference evidence="3" key="1">
    <citation type="journal article" date="2019" name="Int. J. Syst. Evol. Microbiol.">
        <title>The Global Catalogue of Microorganisms (GCM) 10K type strain sequencing project: providing services to taxonomists for standard genome sequencing and annotation.</title>
        <authorList>
            <consortium name="The Broad Institute Genomics Platform"/>
            <consortium name="The Broad Institute Genome Sequencing Center for Infectious Disease"/>
            <person name="Wu L."/>
            <person name="Ma J."/>
        </authorList>
    </citation>
    <scope>NUCLEOTIDE SEQUENCE [LARGE SCALE GENOMIC DNA]</scope>
    <source>
        <strain evidence="3">KCTC 42964</strain>
    </source>
</reference>
<dbReference type="EMBL" id="JBHRTR010000031">
    <property type="protein sequence ID" value="MFC3229059.1"/>
    <property type="molecule type" value="Genomic_DNA"/>
</dbReference>
<comment type="caution">
    <text evidence="2">The sequence shown here is derived from an EMBL/GenBank/DDBJ whole genome shotgun (WGS) entry which is preliminary data.</text>
</comment>
<evidence type="ECO:0000256" key="1">
    <source>
        <dbReference type="SAM" id="SignalP"/>
    </source>
</evidence>
<sequence length="184" mass="18618">MRTCPIAIPVLALLLAAATAGQALACGPRAEVLFTEGAPDSFEIVNRSPPGWEIESLQIDLRGAVGGLYFDPTEGGAGTSMPDPLRPLGSPDGGTVRLVGASPVADGDTALLLAFEGFAAGARYILTIDLDNLGGGYANAVIEPGEFAGASLFARFAAGPHRAEGEGLFDGAGRAETLDNSACS</sequence>
<evidence type="ECO:0000313" key="3">
    <source>
        <dbReference type="Proteomes" id="UP001595528"/>
    </source>
</evidence>
<feature type="signal peptide" evidence="1">
    <location>
        <begin position="1"/>
        <end position="25"/>
    </location>
</feature>
<proteinExistence type="predicted"/>
<organism evidence="2 3">
    <name type="scientific">Marinibaculum pumilum</name>
    <dbReference type="NCBI Taxonomy" id="1766165"/>
    <lineage>
        <taxon>Bacteria</taxon>
        <taxon>Pseudomonadati</taxon>
        <taxon>Pseudomonadota</taxon>
        <taxon>Alphaproteobacteria</taxon>
        <taxon>Rhodospirillales</taxon>
        <taxon>Rhodospirillaceae</taxon>
        <taxon>Marinibaculum</taxon>
    </lineage>
</organism>
<accession>A0ABV7L3R1</accession>
<feature type="chain" id="PRO_5045612827" evidence="1">
    <location>
        <begin position="26"/>
        <end position="184"/>
    </location>
</feature>
<evidence type="ECO:0000313" key="2">
    <source>
        <dbReference type="EMBL" id="MFC3229059.1"/>
    </source>
</evidence>
<name>A0ABV7L3R1_9PROT</name>